<name>A0A6G1D4H1_9ORYZ</name>
<dbReference type="AlphaFoldDB" id="A0A6G1D4H1"/>
<sequence>MVALAAGVLALSPVDDAMSPNRLPSQTPSTPRRPRCREFNESDRGLDFEGLESSLLSAGVVVHPPWYKRVVDLLGHSKDAAGKLQERLAP</sequence>
<feature type="region of interest" description="Disordered" evidence="1">
    <location>
        <begin position="15"/>
        <end position="36"/>
    </location>
</feature>
<gene>
    <name evidence="2" type="ORF">E2562_012063</name>
</gene>
<protein>
    <submittedName>
        <fullName evidence="2">Uncharacterized protein</fullName>
    </submittedName>
</protein>
<reference evidence="2 3" key="1">
    <citation type="submission" date="2019-11" db="EMBL/GenBank/DDBJ databases">
        <title>Whole genome sequence of Oryza granulata.</title>
        <authorList>
            <person name="Li W."/>
        </authorList>
    </citation>
    <scope>NUCLEOTIDE SEQUENCE [LARGE SCALE GENOMIC DNA]</scope>
    <source>
        <strain evidence="3">cv. Menghai</strain>
        <tissue evidence="2">Leaf</tissue>
    </source>
</reference>
<dbReference type="EMBL" id="SPHZ02000007">
    <property type="protein sequence ID" value="KAF0906613.1"/>
    <property type="molecule type" value="Genomic_DNA"/>
</dbReference>
<dbReference type="Proteomes" id="UP000479710">
    <property type="component" value="Unassembled WGS sequence"/>
</dbReference>
<keyword evidence="3" id="KW-1185">Reference proteome</keyword>
<comment type="caution">
    <text evidence="2">The sequence shown here is derived from an EMBL/GenBank/DDBJ whole genome shotgun (WGS) entry which is preliminary data.</text>
</comment>
<proteinExistence type="predicted"/>
<evidence type="ECO:0000313" key="2">
    <source>
        <dbReference type="EMBL" id="KAF0906613.1"/>
    </source>
</evidence>
<evidence type="ECO:0000313" key="3">
    <source>
        <dbReference type="Proteomes" id="UP000479710"/>
    </source>
</evidence>
<organism evidence="2 3">
    <name type="scientific">Oryza meyeriana var. granulata</name>
    <dbReference type="NCBI Taxonomy" id="110450"/>
    <lineage>
        <taxon>Eukaryota</taxon>
        <taxon>Viridiplantae</taxon>
        <taxon>Streptophyta</taxon>
        <taxon>Embryophyta</taxon>
        <taxon>Tracheophyta</taxon>
        <taxon>Spermatophyta</taxon>
        <taxon>Magnoliopsida</taxon>
        <taxon>Liliopsida</taxon>
        <taxon>Poales</taxon>
        <taxon>Poaceae</taxon>
        <taxon>BOP clade</taxon>
        <taxon>Oryzoideae</taxon>
        <taxon>Oryzeae</taxon>
        <taxon>Oryzinae</taxon>
        <taxon>Oryza</taxon>
        <taxon>Oryza meyeriana</taxon>
    </lineage>
</organism>
<accession>A0A6G1D4H1</accession>
<evidence type="ECO:0000256" key="1">
    <source>
        <dbReference type="SAM" id="MobiDB-lite"/>
    </source>
</evidence>